<dbReference type="AlphaFoldDB" id="A0AAV5ST44"/>
<evidence type="ECO:0000313" key="2">
    <source>
        <dbReference type="EMBL" id="GMS86341.1"/>
    </source>
</evidence>
<feature type="transmembrane region" description="Helical" evidence="1">
    <location>
        <begin position="20"/>
        <end position="44"/>
    </location>
</feature>
<keyword evidence="1" id="KW-1133">Transmembrane helix</keyword>
<reference evidence="2" key="1">
    <citation type="submission" date="2023-10" db="EMBL/GenBank/DDBJ databases">
        <title>Genome assembly of Pristionchus species.</title>
        <authorList>
            <person name="Yoshida K."/>
            <person name="Sommer R.J."/>
        </authorList>
    </citation>
    <scope>NUCLEOTIDE SEQUENCE</scope>
    <source>
        <strain evidence="2">RS0144</strain>
    </source>
</reference>
<name>A0AAV5ST44_9BILA</name>
<comment type="caution">
    <text evidence="2">The sequence shown here is derived from an EMBL/GenBank/DDBJ whole genome shotgun (WGS) entry which is preliminary data.</text>
</comment>
<dbReference type="EMBL" id="BTSX01000002">
    <property type="protein sequence ID" value="GMS86341.1"/>
    <property type="molecule type" value="Genomic_DNA"/>
</dbReference>
<evidence type="ECO:0000256" key="1">
    <source>
        <dbReference type="SAM" id="Phobius"/>
    </source>
</evidence>
<sequence>MLNYAKIGDLTNYPIVSERWYLAITLILSLPQIYCLMCSCKLILYKKHTHLSYHSHPFKNF</sequence>
<proteinExistence type="predicted"/>
<protein>
    <recommendedName>
        <fullName evidence="4">G protein-coupled receptor</fullName>
    </recommendedName>
</protein>
<organism evidence="2 3">
    <name type="scientific">Pristionchus entomophagus</name>
    <dbReference type="NCBI Taxonomy" id="358040"/>
    <lineage>
        <taxon>Eukaryota</taxon>
        <taxon>Metazoa</taxon>
        <taxon>Ecdysozoa</taxon>
        <taxon>Nematoda</taxon>
        <taxon>Chromadorea</taxon>
        <taxon>Rhabditida</taxon>
        <taxon>Rhabditina</taxon>
        <taxon>Diplogasteromorpha</taxon>
        <taxon>Diplogasteroidea</taxon>
        <taxon>Neodiplogasteridae</taxon>
        <taxon>Pristionchus</taxon>
    </lineage>
</organism>
<keyword evidence="1" id="KW-0812">Transmembrane</keyword>
<dbReference type="Proteomes" id="UP001432027">
    <property type="component" value="Unassembled WGS sequence"/>
</dbReference>
<evidence type="ECO:0000313" key="3">
    <source>
        <dbReference type="Proteomes" id="UP001432027"/>
    </source>
</evidence>
<accession>A0AAV5ST44</accession>
<keyword evidence="1" id="KW-0472">Membrane</keyword>
<keyword evidence="3" id="KW-1185">Reference proteome</keyword>
<gene>
    <name evidence="2" type="ORF">PENTCL1PPCAC_8516</name>
</gene>
<evidence type="ECO:0008006" key="4">
    <source>
        <dbReference type="Google" id="ProtNLM"/>
    </source>
</evidence>